<evidence type="ECO:0000313" key="2">
    <source>
        <dbReference type="EMBL" id="GAG38489.1"/>
    </source>
</evidence>
<accession>X0X5M0</accession>
<dbReference type="Gene3D" id="3.40.50.10890">
    <property type="match status" value="1"/>
</dbReference>
<reference evidence="2" key="1">
    <citation type="journal article" date="2014" name="Front. Microbiol.">
        <title>High frequency of phylogenetically diverse reductive dehalogenase-homologous genes in deep subseafloor sedimentary metagenomes.</title>
        <authorList>
            <person name="Kawai M."/>
            <person name="Futagami T."/>
            <person name="Toyoda A."/>
            <person name="Takaki Y."/>
            <person name="Nishi S."/>
            <person name="Hori S."/>
            <person name="Arai W."/>
            <person name="Tsubouchi T."/>
            <person name="Morono Y."/>
            <person name="Uchiyama I."/>
            <person name="Ito T."/>
            <person name="Fujiyama A."/>
            <person name="Inagaki F."/>
            <person name="Takami H."/>
        </authorList>
    </citation>
    <scope>NUCLEOTIDE SEQUENCE</scope>
    <source>
        <strain evidence="2">Expedition CK06-06</strain>
    </source>
</reference>
<name>X0X5M0_9ZZZZ</name>
<organism evidence="2">
    <name type="scientific">marine sediment metagenome</name>
    <dbReference type="NCBI Taxonomy" id="412755"/>
    <lineage>
        <taxon>unclassified sequences</taxon>
        <taxon>metagenomes</taxon>
        <taxon>ecological metagenomes</taxon>
    </lineage>
</organism>
<sequence>VGYCAPGTLGAILRNGAKRVRIFRKNLKVKARIEVLDSFSAHADQMEMIEFLSNLNRERLKSLFLVHGEKDQQEIFKSVLENHGFSNIKLPKLNEEFTL</sequence>
<protein>
    <recommendedName>
        <fullName evidence="1">Zn-dependent metallo-hydrolase RNA specificity domain-containing protein</fullName>
    </recommendedName>
</protein>
<dbReference type="PANTHER" id="PTHR11203">
    <property type="entry name" value="CLEAVAGE AND POLYADENYLATION SPECIFICITY FACTOR FAMILY MEMBER"/>
    <property type="match status" value="1"/>
</dbReference>
<dbReference type="AlphaFoldDB" id="X0X5M0"/>
<evidence type="ECO:0000259" key="1">
    <source>
        <dbReference type="Pfam" id="PF07521"/>
    </source>
</evidence>
<dbReference type="InterPro" id="IPR011108">
    <property type="entry name" value="RMMBL"/>
</dbReference>
<proteinExistence type="predicted"/>
<dbReference type="GO" id="GO:0004521">
    <property type="term" value="F:RNA endonuclease activity"/>
    <property type="evidence" value="ECO:0007669"/>
    <property type="project" value="TreeGrafter"/>
</dbReference>
<dbReference type="EMBL" id="BARS01049948">
    <property type="protein sequence ID" value="GAG38489.1"/>
    <property type="molecule type" value="Genomic_DNA"/>
</dbReference>
<feature type="non-terminal residue" evidence="2">
    <location>
        <position position="1"/>
    </location>
</feature>
<comment type="caution">
    <text evidence="2">The sequence shown here is derived from an EMBL/GenBank/DDBJ whole genome shotgun (WGS) entry which is preliminary data.</text>
</comment>
<feature type="domain" description="Zn-dependent metallo-hydrolase RNA specificity" evidence="1">
    <location>
        <begin position="27"/>
        <end position="86"/>
    </location>
</feature>
<dbReference type="InterPro" id="IPR050698">
    <property type="entry name" value="MBL"/>
</dbReference>
<dbReference type="SUPFAM" id="SSF56281">
    <property type="entry name" value="Metallo-hydrolase/oxidoreductase"/>
    <property type="match status" value="1"/>
</dbReference>
<dbReference type="Gene3D" id="3.60.15.10">
    <property type="entry name" value="Ribonuclease Z/Hydroxyacylglutathione hydrolase-like"/>
    <property type="match status" value="1"/>
</dbReference>
<gene>
    <name evidence="2" type="ORF">S01H1_74638</name>
</gene>
<dbReference type="InterPro" id="IPR036866">
    <property type="entry name" value="RibonucZ/Hydroxyglut_hydro"/>
</dbReference>
<dbReference type="Pfam" id="PF07521">
    <property type="entry name" value="RMMBL"/>
    <property type="match status" value="1"/>
</dbReference>
<dbReference type="PANTHER" id="PTHR11203:SF37">
    <property type="entry name" value="INTEGRATOR COMPLEX SUBUNIT 11"/>
    <property type="match status" value="1"/>
</dbReference>